<dbReference type="AlphaFoldDB" id="A0A183B2T0"/>
<dbReference type="EMBL" id="UZAN01055286">
    <property type="protein sequence ID" value="VDP90787.1"/>
    <property type="molecule type" value="Genomic_DNA"/>
</dbReference>
<reference evidence="3" key="1">
    <citation type="submission" date="2016-06" db="UniProtKB">
        <authorList>
            <consortium name="WormBaseParasite"/>
        </authorList>
    </citation>
    <scope>IDENTIFICATION</scope>
</reference>
<dbReference type="Proteomes" id="UP000272942">
    <property type="component" value="Unassembled WGS sequence"/>
</dbReference>
<name>A0A183B2T0_9TREM</name>
<dbReference type="WBParaSite" id="ECPE_0001355401-mRNA-1">
    <property type="protein sequence ID" value="ECPE_0001355401-mRNA-1"/>
    <property type="gene ID" value="ECPE_0001355401"/>
</dbReference>
<evidence type="ECO:0000313" key="2">
    <source>
        <dbReference type="Proteomes" id="UP000272942"/>
    </source>
</evidence>
<proteinExistence type="predicted"/>
<accession>A0A183B2T0</accession>
<evidence type="ECO:0000313" key="1">
    <source>
        <dbReference type="EMBL" id="VDP90787.1"/>
    </source>
</evidence>
<organism evidence="3">
    <name type="scientific">Echinostoma caproni</name>
    <dbReference type="NCBI Taxonomy" id="27848"/>
    <lineage>
        <taxon>Eukaryota</taxon>
        <taxon>Metazoa</taxon>
        <taxon>Spiralia</taxon>
        <taxon>Lophotrochozoa</taxon>
        <taxon>Platyhelminthes</taxon>
        <taxon>Trematoda</taxon>
        <taxon>Digenea</taxon>
        <taxon>Plagiorchiida</taxon>
        <taxon>Echinostomata</taxon>
        <taxon>Echinostomatoidea</taxon>
        <taxon>Echinostomatidae</taxon>
        <taxon>Echinostoma</taxon>
    </lineage>
</organism>
<protein>
    <submittedName>
        <fullName evidence="3">UBC core domain-containing protein</fullName>
    </submittedName>
</protein>
<keyword evidence="2" id="KW-1185">Reference proteome</keyword>
<evidence type="ECO:0000313" key="3">
    <source>
        <dbReference type="WBParaSite" id="ECPE_0001355401-mRNA-1"/>
    </source>
</evidence>
<reference evidence="1 2" key="2">
    <citation type="submission" date="2018-11" db="EMBL/GenBank/DDBJ databases">
        <authorList>
            <consortium name="Pathogen Informatics"/>
        </authorList>
    </citation>
    <scope>NUCLEOTIDE SEQUENCE [LARGE SCALE GENOMIC DNA]</scope>
    <source>
        <strain evidence="1 2">Egypt</strain>
    </source>
</reference>
<sequence>MSQVQKGGGKVDCLRITAPFGRSAHGVLRFTIPDALGVPPPKLTRAYNKIDKPCMLEEARRLEWNVPYRSIEDVWQLFKEMLGRLSGESASHHLVYELGHQDTVNKKASVEAI</sequence>
<gene>
    <name evidence="1" type="ORF">ECPE_LOCUS13515</name>
</gene>